<dbReference type="CDD" id="cd00077">
    <property type="entry name" value="HDc"/>
    <property type="match status" value="1"/>
</dbReference>
<dbReference type="PANTHER" id="PTHR35569:SF1">
    <property type="entry name" value="CYANAMIDE HYDRATASE DDI2-RELATED"/>
    <property type="match status" value="1"/>
</dbReference>
<feature type="domain" description="HD/PDEase" evidence="1">
    <location>
        <begin position="74"/>
        <end position="170"/>
    </location>
</feature>
<gene>
    <name evidence="2" type="ORF">CK621_12075</name>
</gene>
<dbReference type="Gene3D" id="1.10.3210.10">
    <property type="entry name" value="Hypothetical protein af1432"/>
    <property type="match status" value="1"/>
</dbReference>
<dbReference type="EMBL" id="NSJE01000023">
    <property type="protein sequence ID" value="PAT41901.1"/>
    <property type="molecule type" value="Genomic_DNA"/>
</dbReference>
<dbReference type="AlphaFoldDB" id="A0A2A2AVZ0"/>
<proteinExistence type="predicted"/>
<dbReference type="InterPro" id="IPR006674">
    <property type="entry name" value="HD_domain"/>
</dbReference>
<dbReference type="GO" id="GO:0016787">
    <property type="term" value="F:hydrolase activity"/>
    <property type="evidence" value="ECO:0007669"/>
    <property type="project" value="UniProtKB-KW"/>
</dbReference>
<accession>A0A2A2AVZ0</accession>
<protein>
    <submittedName>
        <fullName evidence="2">Phosphohydrolase</fullName>
    </submittedName>
</protein>
<dbReference type="SMART" id="SM00471">
    <property type="entry name" value="HDc"/>
    <property type="match status" value="1"/>
</dbReference>
<dbReference type="Proteomes" id="UP000218439">
    <property type="component" value="Unassembled WGS sequence"/>
</dbReference>
<sequence length="253" mass="27933">MGSLAWAELGNGRLTGVQPVRLLANMAWLQIREIVDVVRFDWLRSNVHSIELQTLAPPHSALVDDCLALAVATHEPALLAHSWRTYYFARLLAEQEDIAHDASLLFAAAILHDLGLTDGHAPPLAQCCFAASGAQRVCCHLHEHGHDQAIIEQVGEAISLHLNAWVSRRRHGAVAHLLARGAVCDLFGFSRRRLASADVAALLRKYPRHGVMQALQFETAQHLPGSRADWMVRLGGRKAPRDPFQQWEGVDGQ</sequence>
<evidence type="ECO:0000313" key="3">
    <source>
        <dbReference type="Proteomes" id="UP000218439"/>
    </source>
</evidence>
<dbReference type="SUPFAM" id="SSF109604">
    <property type="entry name" value="HD-domain/PDEase-like"/>
    <property type="match status" value="1"/>
</dbReference>
<dbReference type="Pfam" id="PF01966">
    <property type="entry name" value="HD"/>
    <property type="match status" value="1"/>
</dbReference>
<dbReference type="InterPro" id="IPR003607">
    <property type="entry name" value="HD/PDEase_dom"/>
</dbReference>
<name>A0A2A2AVZ0_9BURK</name>
<evidence type="ECO:0000259" key="1">
    <source>
        <dbReference type="SMART" id="SM00471"/>
    </source>
</evidence>
<evidence type="ECO:0000313" key="2">
    <source>
        <dbReference type="EMBL" id="PAT41901.1"/>
    </source>
</evidence>
<comment type="caution">
    <text evidence="2">The sequence shown here is derived from an EMBL/GenBank/DDBJ whole genome shotgun (WGS) entry which is preliminary data.</text>
</comment>
<dbReference type="PANTHER" id="PTHR35569">
    <property type="entry name" value="CYANAMIDE HYDRATASE DDI2-RELATED"/>
    <property type="match status" value="1"/>
</dbReference>
<organism evidence="2 3">
    <name type="scientific">Vandammella animalimorsus</name>
    <dbReference type="NCBI Taxonomy" id="2029117"/>
    <lineage>
        <taxon>Bacteria</taxon>
        <taxon>Pseudomonadati</taxon>
        <taxon>Pseudomonadota</taxon>
        <taxon>Betaproteobacteria</taxon>
        <taxon>Burkholderiales</taxon>
        <taxon>Comamonadaceae</taxon>
        <taxon>Vandammella</taxon>
    </lineage>
</organism>
<reference evidence="2 3" key="1">
    <citation type="submission" date="2017-08" db="EMBL/GenBank/DDBJ databases">
        <title>WGS of Clinical strains of the CDC Group NO-1 linked to zoonotic infections in humans.</title>
        <authorList>
            <person name="Bernier A.-M."/>
            <person name="Bernard K."/>
        </authorList>
    </citation>
    <scope>NUCLEOTIDE SEQUENCE [LARGE SCALE GENOMIC DNA]</scope>
    <source>
        <strain evidence="2 3">NML120219</strain>
    </source>
</reference>
<keyword evidence="2" id="KW-0378">Hydrolase</keyword>